<evidence type="ECO:0000256" key="2">
    <source>
        <dbReference type="ARBA" id="ARBA00022649"/>
    </source>
</evidence>
<protein>
    <submittedName>
        <fullName evidence="9">Addiction module toxin, HicA family</fullName>
    </submittedName>
</protein>
<keyword evidence="5" id="KW-0378">Hydrolase</keyword>
<keyword evidence="7" id="KW-0346">Stress response</keyword>
<dbReference type="Gene3D" id="3.30.920.30">
    <property type="entry name" value="Hypothetical protein"/>
    <property type="match status" value="1"/>
</dbReference>
<evidence type="ECO:0000256" key="6">
    <source>
        <dbReference type="ARBA" id="ARBA00022884"/>
    </source>
</evidence>
<dbReference type="InterPro" id="IPR038570">
    <property type="entry name" value="HicA_sf"/>
</dbReference>
<keyword evidence="4" id="KW-0255">Endonuclease</keyword>
<feature type="compositionally biased region" description="Basic and acidic residues" evidence="8">
    <location>
        <begin position="73"/>
        <end position="82"/>
    </location>
</feature>
<name>A0A2A2TQ56_9CYAN</name>
<evidence type="ECO:0000256" key="4">
    <source>
        <dbReference type="ARBA" id="ARBA00022759"/>
    </source>
</evidence>
<dbReference type="InterPro" id="IPR012933">
    <property type="entry name" value="HicA_mRNA_interferase"/>
</dbReference>
<dbReference type="SUPFAM" id="SSF54786">
    <property type="entry name" value="YcfA/nrd intein domain"/>
    <property type="match status" value="1"/>
</dbReference>
<keyword evidence="2" id="KW-1277">Toxin-antitoxin system</keyword>
<evidence type="ECO:0000256" key="3">
    <source>
        <dbReference type="ARBA" id="ARBA00022722"/>
    </source>
</evidence>
<gene>
    <name evidence="9" type="ORF">CK510_00935</name>
</gene>
<dbReference type="Pfam" id="PF07927">
    <property type="entry name" value="HicA_toxin"/>
    <property type="match status" value="1"/>
</dbReference>
<dbReference type="GO" id="GO:0003729">
    <property type="term" value="F:mRNA binding"/>
    <property type="evidence" value="ECO:0007669"/>
    <property type="project" value="InterPro"/>
</dbReference>
<dbReference type="GO" id="GO:0004519">
    <property type="term" value="F:endonuclease activity"/>
    <property type="evidence" value="ECO:0007669"/>
    <property type="project" value="UniProtKB-KW"/>
</dbReference>
<dbReference type="GO" id="GO:0016787">
    <property type="term" value="F:hydrolase activity"/>
    <property type="evidence" value="ECO:0007669"/>
    <property type="project" value="UniProtKB-KW"/>
</dbReference>
<evidence type="ECO:0000256" key="5">
    <source>
        <dbReference type="ARBA" id="ARBA00022801"/>
    </source>
</evidence>
<dbReference type="Proteomes" id="UP000218238">
    <property type="component" value="Unassembled WGS sequence"/>
</dbReference>
<comment type="similarity">
    <text evidence="1">Belongs to the HicA mRNA interferase family.</text>
</comment>
<reference evidence="9 10" key="1">
    <citation type="submission" date="2017-08" db="EMBL/GenBank/DDBJ databases">
        <title>Draft genome sequence of filamentous cyanobacterium Calothrix elsteri CCALA 953.</title>
        <authorList>
            <person name="Gagunashvili A.N."/>
            <person name="Elster J."/>
            <person name="Andresson O.S."/>
        </authorList>
    </citation>
    <scope>NUCLEOTIDE SEQUENCE [LARGE SCALE GENOMIC DNA]</scope>
    <source>
        <strain evidence="9 10">CCALA 953</strain>
    </source>
</reference>
<organism evidence="9 10">
    <name type="scientific">Brunnivagina elsteri CCALA 953</name>
    <dbReference type="NCBI Taxonomy" id="987040"/>
    <lineage>
        <taxon>Bacteria</taxon>
        <taxon>Bacillati</taxon>
        <taxon>Cyanobacteriota</taxon>
        <taxon>Cyanophyceae</taxon>
        <taxon>Nostocales</taxon>
        <taxon>Calotrichaceae</taxon>
        <taxon>Brunnivagina</taxon>
    </lineage>
</organism>
<comment type="caution">
    <text evidence="9">The sequence shown here is derived from an EMBL/GenBank/DDBJ whole genome shotgun (WGS) entry which is preliminary data.</text>
</comment>
<dbReference type="OrthoDB" id="9811409at2"/>
<evidence type="ECO:0000256" key="1">
    <source>
        <dbReference type="ARBA" id="ARBA00006620"/>
    </source>
</evidence>
<dbReference type="AlphaFoldDB" id="A0A2A2TQ56"/>
<keyword evidence="6" id="KW-0694">RNA-binding</keyword>
<evidence type="ECO:0000256" key="8">
    <source>
        <dbReference type="SAM" id="MobiDB-lite"/>
    </source>
</evidence>
<evidence type="ECO:0000256" key="7">
    <source>
        <dbReference type="ARBA" id="ARBA00023016"/>
    </source>
</evidence>
<feature type="region of interest" description="Disordered" evidence="8">
    <location>
        <begin position="60"/>
        <end position="82"/>
    </location>
</feature>
<proteinExistence type="inferred from homology"/>
<keyword evidence="10" id="KW-1185">Reference proteome</keyword>
<evidence type="ECO:0000313" key="10">
    <source>
        <dbReference type="Proteomes" id="UP000218238"/>
    </source>
</evidence>
<accession>A0A2A2TQ56</accession>
<keyword evidence="3" id="KW-0540">Nuclease</keyword>
<sequence length="82" mass="9296">MKVREVIKLIEADDWYLARTRGSHRQYKHNAKSGLVTVPGKLSDYLAPGTLNSILKQAQLKGDIQSSEETLPTEEKKEEENN</sequence>
<evidence type="ECO:0000313" key="9">
    <source>
        <dbReference type="EMBL" id="PAX60580.1"/>
    </source>
</evidence>
<dbReference type="RefSeq" id="WP_095719892.1">
    <property type="nucleotide sequence ID" value="NZ_NTFS01000005.1"/>
</dbReference>
<dbReference type="EMBL" id="NTFS01000005">
    <property type="protein sequence ID" value="PAX60580.1"/>
    <property type="molecule type" value="Genomic_DNA"/>
</dbReference>